<name>A0A397YHL1_BRACM</name>
<dbReference type="PROSITE" id="PS50966">
    <property type="entry name" value="ZF_SWIM"/>
    <property type="match status" value="1"/>
</dbReference>
<dbReference type="GO" id="GO:0008270">
    <property type="term" value="F:zinc ion binding"/>
    <property type="evidence" value="ECO:0007669"/>
    <property type="project" value="UniProtKB-KW"/>
</dbReference>
<keyword evidence="3" id="KW-0862">Zinc</keyword>
<keyword evidence="1" id="KW-0479">Metal-binding</keyword>
<dbReference type="EMBL" id="CM010634">
    <property type="protein sequence ID" value="RID52965.1"/>
    <property type="molecule type" value="Genomic_DNA"/>
</dbReference>
<dbReference type="InterPro" id="IPR018289">
    <property type="entry name" value="MULE_transposase_dom"/>
</dbReference>
<dbReference type="AlphaFoldDB" id="A0A397YHL1"/>
<keyword evidence="2 4" id="KW-0863">Zinc-finger</keyword>
<proteinExistence type="predicted"/>
<evidence type="ECO:0000256" key="1">
    <source>
        <dbReference type="ARBA" id="ARBA00022723"/>
    </source>
</evidence>
<dbReference type="Pfam" id="PF04434">
    <property type="entry name" value="SWIM"/>
    <property type="match status" value="1"/>
</dbReference>
<evidence type="ECO:0000256" key="2">
    <source>
        <dbReference type="ARBA" id="ARBA00022771"/>
    </source>
</evidence>
<evidence type="ECO:0000259" key="5">
    <source>
        <dbReference type="PROSITE" id="PS50966"/>
    </source>
</evidence>
<dbReference type="PANTHER" id="PTHR31973:SF187">
    <property type="entry name" value="MUTATOR TRANSPOSASE MUDRA PROTEIN"/>
    <property type="match status" value="1"/>
</dbReference>
<organism evidence="6 7">
    <name type="scientific">Brassica campestris</name>
    <name type="common">Field mustard</name>
    <dbReference type="NCBI Taxonomy" id="3711"/>
    <lineage>
        <taxon>Eukaryota</taxon>
        <taxon>Viridiplantae</taxon>
        <taxon>Streptophyta</taxon>
        <taxon>Embryophyta</taxon>
        <taxon>Tracheophyta</taxon>
        <taxon>Spermatophyta</taxon>
        <taxon>Magnoliopsida</taxon>
        <taxon>eudicotyledons</taxon>
        <taxon>Gunneridae</taxon>
        <taxon>Pentapetalae</taxon>
        <taxon>rosids</taxon>
        <taxon>malvids</taxon>
        <taxon>Brassicales</taxon>
        <taxon>Brassicaceae</taxon>
        <taxon>Brassiceae</taxon>
        <taxon>Brassica</taxon>
    </lineage>
</organism>
<feature type="domain" description="SWIM-type" evidence="5">
    <location>
        <begin position="241"/>
        <end position="282"/>
    </location>
</feature>
<dbReference type="PANTHER" id="PTHR31973">
    <property type="entry name" value="POLYPROTEIN, PUTATIVE-RELATED"/>
    <property type="match status" value="1"/>
</dbReference>
<dbReference type="InterPro" id="IPR007527">
    <property type="entry name" value="Znf_SWIM"/>
</dbReference>
<dbReference type="SMART" id="SM00575">
    <property type="entry name" value="ZnF_PMZ"/>
    <property type="match status" value="1"/>
</dbReference>
<sequence length="382" mass="44314">MRKVLFVDGTHLKAKYKGTPLAATTQDGNFHLYPIAFAIVDSENDASWSWFMKCLKTIIPDEKDLVFVSDRATSIENALLQHYPVAHHGICVFYFEKNVQDNFKSSTLFPLVVEAAYAYTKADFDCYFHEIEASNIVLANYLRKADFRKWSRSYYPANRFNIMTSNLAESINSLLKVSREYPIVCLFDTIRMIMTKWFTERREQGVCHMHPVTLEVGNKMKELYDFTSRFLEVSKINDSEFEVKGDTRDQVVNFQTRHCSCFVFDVEKFPCAHAIAAAKAGNKHENDYVDEFFSNERFTLAYSESVYPVGDKTYWNIPPHVASFVCRPPSTRFPSGRRKKKRIPSSWEYGKYRSISKPSLKFYKCSRCGLKRHNKGSCVRPI</sequence>
<evidence type="ECO:0000256" key="4">
    <source>
        <dbReference type="PROSITE-ProRule" id="PRU00325"/>
    </source>
</evidence>
<accession>A0A397YHL1</accession>
<dbReference type="Pfam" id="PF10551">
    <property type="entry name" value="MULE"/>
    <property type="match status" value="1"/>
</dbReference>
<evidence type="ECO:0000256" key="3">
    <source>
        <dbReference type="ARBA" id="ARBA00022833"/>
    </source>
</evidence>
<evidence type="ECO:0000313" key="6">
    <source>
        <dbReference type="EMBL" id="RID52965.1"/>
    </source>
</evidence>
<protein>
    <recommendedName>
        <fullName evidence="5">SWIM-type domain-containing protein</fullName>
    </recommendedName>
</protein>
<dbReference type="InterPro" id="IPR006564">
    <property type="entry name" value="Znf_PMZ"/>
</dbReference>
<gene>
    <name evidence="6" type="ORF">BRARA_G00394</name>
</gene>
<evidence type="ECO:0000313" key="7">
    <source>
        <dbReference type="Proteomes" id="UP000264353"/>
    </source>
</evidence>
<dbReference type="Proteomes" id="UP000264353">
    <property type="component" value="Chromosome A7"/>
</dbReference>
<reference evidence="6 7" key="1">
    <citation type="submission" date="2018-06" db="EMBL/GenBank/DDBJ databases">
        <title>WGS assembly of Brassica rapa FPsc.</title>
        <authorList>
            <person name="Bowman J."/>
            <person name="Kohchi T."/>
            <person name="Yamato K."/>
            <person name="Jenkins J."/>
            <person name="Shu S."/>
            <person name="Ishizaki K."/>
            <person name="Yamaoka S."/>
            <person name="Nishihama R."/>
            <person name="Nakamura Y."/>
            <person name="Berger F."/>
            <person name="Adam C."/>
            <person name="Aki S."/>
            <person name="Althoff F."/>
            <person name="Araki T."/>
            <person name="Arteaga-Vazquez M."/>
            <person name="Balasubrmanian S."/>
            <person name="Bauer D."/>
            <person name="Boehm C."/>
            <person name="Briginshaw L."/>
            <person name="Caballero-Perez J."/>
            <person name="Catarino B."/>
            <person name="Chen F."/>
            <person name="Chiyoda S."/>
            <person name="Chovatia M."/>
            <person name="Davies K."/>
            <person name="Delmans M."/>
            <person name="Demura T."/>
            <person name="Dierschke T."/>
            <person name="Dolan L."/>
            <person name="Dorantes-Acosta A."/>
            <person name="Eklund D."/>
            <person name="Florent S."/>
            <person name="Flores-Sandoval E."/>
            <person name="Fujiyama A."/>
            <person name="Fukuzawa H."/>
            <person name="Galik B."/>
            <person name="Grimanelli D."/>
            <person name="Grimwood J."/>
            <person name="Grossniklaus U."/>
            <person name="Hamada T."/>
            <person name="Haseloff J."/>
            <person name="Hetherington A."/>
            <person name="Higo A."/>
            <person name="Hirakawa Y."/>
            <person name="Hundley H."/>
            <person name="Ikeda Y."/>
            <person name="Inoue K."/>
            <person name="Inoue S."/>
            <person name="Ishida S."/>
            <person name="Jia Q."/>
            <person name="Kakita M."/>
            <person name="Kanazawa T."/>
            <person name="Kawai Y."/>
            <person name="Kawashima T."/>
            <person name="Kennedy M."/>
            <person name="Kinose K."/>
            <person name="Kinoshita T."/>
            <person name="Kohara Y."/>
            <person name="Koide E."/>
            <person name="Komatsu K."/>
            <person name="Kopischke S."/>
            <person name="Kubo M."/>
            <person name="Kyozuka J."/>
            <person name="Lagercrantz U."/>
            <person name="Lin S."/>
            <person name="Lindquist E."/>
            <person name="Lipzen A."/>
            <person name="Lu C."/>
            <person name="Luna E."/>
            <person name="Martienssen R."/>
            <person name="Minamino N."/>
            <person name="Mizutani M."/>
            <person name="Mizutani M."/>
            <person name="Mochizuki N."/>
            <person name="Monte I."/>
            <person name="Mosher R."/>
            <person name="Nagasaki H."/>
            <person name="Nakagami H."/>
            <person name="Naramoto S."/>
            <person name="Nishitani K."/>
            <person name="Ohtani M."/>
            <person name="Okamoto T."/>
            <person name="Okumura M."/>
            <person name="Phillips J."/>
            <person name="Pollak B."/>
            <person name="Reinders A."/>
            <person name="Roevekamp M."/>
            <person name="Sano R."/>
            <person name="Sawa S."/>
            <person name="Schmid M."/>
            <person name="Shirakawa M."/>
            <person name="Solano R."/>
            <person name="Spunde A."/>
            <person name="Suetsugu N."/>
            <person name="Sugano S."/>
            <person name="Sugiyama A."/>
            <person name="Sun R."/>
            <person name="Suzuki Y."/>
            <person name="Takenaka M."/>
            <person name="Takezawa D."/>
            <person name="Tomogane H."/>
            <person name="Tsuzuki M."/>
            <person name="Ueda T."/>
            <person name="Umeda M."/>
            <person name="Ward J."/>
            <person name="Watanabe Y."/>
            <person name="Yazaki K."/>
            <person name="Yokoyama R."/>
            <person name="Yoshitake Y."/>
            <person name="Yotsui I."/>
            <person name="Zachgo S."/>
            <person name="Schmutz J."/>
        </authorList>
    </citation>
    <scope>NUCLEOTIDE SEQUENCE [LARGE SCALE GENOMIC DNA]</scope>
    <source>
        <strain evidence="7">cv. B-3</strain>
    </source>
</reference>